<dbReference type="OrthoDB" id="883248at2"/>
<keyword evidence="3" id="KW-1185">Reference proteome</keyword>
<dbReference type="EMBL" id="SWMU01000004">
    <property type="protein sequence ID" value="TKS55775.1"/>
    <property type="molecule type" value="Genomic_DNA"/>
</dbReference>
<feature type="chain" id="PRO_5020303755" description="DUF3575 domain-containing protein" evidence="1">
    <location>
        <begin position="23"/>
        <end position="197"/>
    </location>
</feature>
<accession>A0A4V6ALA2</accession>
<protein>
    <recommendedName>
        <fullName evidence="4">DUF3575 domain-containing protein</fullName>
    </recommendedName>
</protein>
<proteinExistence type="predicted"/>
<sequence length="197" mass="22411">MRKIKHYLFLVFITHSFCLIQAQQFVEGFNGTPNLERHQVTLNLLGPGFTYELGLLKNLSVSGEFAPAYGIYQYGYNFGYAFNTRARFYINFDSRYNKGKNINYNSADYIAAAQSMFWEPLQLFTNIDGPAENTLVFWGGVYGVQRSNDKGFNYNLELGYGYYEGIGGISSGHGPLLKFTIGWVATNRGRNKIHKLN</sequence>
<dbReference type="RefSeq" id="WP_138932603.1">
    <property type="nucleotide sequence ID" value="NZ_SWMU01000004.1"/>
</dbReference>
<organism evidence="2 3">
    <name type="scientific">Mesohalobacter halotolerans</name>
    <dbReference type="NCBI Taxonomy" id="1883405"/>
    <lineage>
        <taxon>Bacteria</taxon>
        <taxon>Pseudomonadati</taxon>
        <taxon>Bacteroidota</taxon>
        <taxon>Flavobacteriia</taxon>
        <taxon>Flavobacteriales</taxon>
        <taxon>Flavobacteriaceae</taxon>
        <taxon>Mesohalobacter</taxon>
    </lineage>
</organism>
<evidence type="ECO:0008006" key="4">
    <source>
        <dbReference type="Google" id="ProtNLM"/>
    </source>
</evidence>
<feature type="signal peptide" evidence="1">
    <location>
        <begin position="1"/>
        <end position="22"/>
    </location>
</feature>
<name>A0A4V6ALA2_9FLAO</name>
<gene>
    <name evidence="2" type="ORF">FCN74_10775</name>
</gene>
<dbReference type="AlphaFoldDB" id="A0A4V6ALA2"/>
<dbReference type="Proteomes" id="UP000306552">
    <property type="component" value="Unassembled WGS sequence"/>
</dbReference>
<keyword evidence="1" id="KW-0732">Signal</keyword>
<reference evidence="2 3" key="1">
    <citation type="submission" date="2019-04" db="EMBL/GenBank/DDBJ databases">
        <title>Psychroflexus halotolerans sp. nov., isolated from a marine solar saltern.</title>
        <authorList>
            <person name="Feng X."/>
        </authorList>
    </citation>
    <scope>NUCLEOTIDE SEQUENCE [LARGE SCALE GENOMIC DNA]</scope>
    <source>
        <strain evidence="2 3">WDS2C27</strain>
    </source>
</reference>
<evidence type="ECO:0000313" key="3">
    <source>
        <dbReference type="Proteomes" id="UP000306552"/>
    </source>
</evidence>
<comment type="caution">
    <text evidence="2">The sequence shown here is derived from an EMBL/GenBank/DDBJ whole genome shotgun (WGS) entry which is preliminary data.</text>
</comment>
<evidence type="ECO:0000313" key="2">
    <source>
        <dbReference type="EMBL" id="TKS55775.1"/>
    </source>
</evidence>
<evidence type="ECO:0000256" key="1">
    <source>
        <dbReference type="SAM" id="SignalP"/>
    </source>
</evidence>